<name>A0A163B9L0_9FLAO</name>
<dbReference type="InterPro" id="IPR046659">
    <property type="entry name" value="DUF6768"/>
</dbReference>
<dbReference type="AlphaFoldDB" id="A0A163B9L0"/>
<dbReference type="RefSeq" id="WP_066313065.1">
    <property type="nucleotide sequence ID" value="NZ_LQRT01000007.1"/>
</dbReference>
<dbReference type="OrthoDB" id="981351at2"/>
<feature type="transmembrane region" description="Helical" evidence="1">
    <location>
        <begin position="81"/>
        <end position="100"/>
    </location>
</feature>
<reference evidence="2 3" key="1">
    <citation type="submission" date="2016-01" db="EMBL/GenBank/DDBJ databases">
        <title>The draft genome sequence of Aquimarina sp. RZW4-3-2.</title>
        <authorList>
            <person name="Wang Y."/>
        </authorList>
    </citation>
    <scope>NUCLEOTIDE SEQUENCE [LARGE SCALE GENOMIC DNA]</scope>
    <source>
        <strain evidence="2 3">RZW4-3-2</strain>
    </source>
</reference>
<accession>A0A163B9L0</accession>
<evidence type="ECO:0000313" key="2">
    <source>
        <dbReference type="EMBL" id="KZS41160.1"/>
    </source>
</evidence>
<feature type="transmembrane region" description="Helical" evidence="1">
    <location>
        <begin position="46"/>
        <end position="69"/>
    </location>
</feature>
<dbReference type="Pfam" id="PF20556">
    <property type="entry name" value="DUF6768"/>
    <property type="match status" value="1"/>
</dbReference>
<keyword evidence="1" id="KW-0812">Transmembrane</keyword>
<sequence length="128" mass="15091">MKNKMEDIDRLIKETLSREEAKFYDELDEQNLLEMIGGLFKTKNRWLIVVMNIVNIVAFVTLIYCIVQFLNTNTTDMLIKWFAAGFVCITFMIMIKLFSWMQMDKNALLREIKRLELQISSLSGKIPE</sequence>
<keyword evidence="1" id="KW-0472">Membrane</keyword>
<keyword evidence="3" id="KW-1185">Reference proteome</keyword>
<comment type="caution">
    <text evidence="2">The sequence shown here is derived from an EMBL/GenBank/DDBJ whole genome shotgun (WGS) entry which is preliminary data.</text>
</comment>
<dbReference type="EMBL" id="LQRT01000007">
    <property type="protein sequence ID" value="KZS41160.1"/>
    <property type="molecule type" value="Genomic_DNA"/>
</dbReference>
<gene>
    <name evidence="2" type="ORF">AWE51_23715</name>
</gene>
<protein>
    <submittedName>
        <fullName evidence="2">Uncharacterized protein</fullName>
    </submittedName>
</protein>
<keyword evidence="1" id="KW-1133">Transmembrane helix</keyword>
<dbReference type="Proteomes" id="UP000076715">
    <property type="component" value="Unassembled WGS sequence"/>
</dbReference>
<dbReference type="STRING" id="1642818.AWE51_23715"/>
<proteinExistence type="predicted"/>
<evidence type="ECO:0000256" key="1">
    <source>
        <dbReference type="SAM" id="Phobius"/>
    </source>
</evidence>
<organism evidence="2 3">
    <name type="scientific">Aquimarina aggregata</name>
    <dbReference type="NCBI Taxonomy" id="1642818"/>
    <lineage>
        <taxon>Bacteria</taxon>
        <taxon>Pseudomonadati</taxon>
        <taxon>Bacteroidota</taxon>
        <taxon>Flavobacteriia</taxon>
        <taxon>Flavobacteriales</taxon>
        <taxon>Flavobacteriaceae</taxon>
        <taxon>Aquimarina</taxon>
    </lineage>
</organism>
<evidence type="ECO:0000313" key="3">
    <source>
        <dbReference type="Proteomes" id="UP000076715"/>
    </source>
</evidence>